<comment type="caution">
    <text evidence="12">The sequence shown here is derived from an EMBL/GenBank/DDBJ whole genome shotgun (WGS) entry which is preliminary data.</text>
</comment>
<name>A0A401XKD1_9FLAO</name>
<organism evidence="12 13">
    <name type="scientific">Thermaurantimonas aggregans</name>
    <dbReference type="NCBI Taxonomy" id="2173829"/>
    <lineage>
        <taxon>Bacteria</taxon>
        <taxon>Pseudomonadati</taxon>
        <taxon>Bacteroidota</taxon>
        <taxon>Flavobacteriia</taxon>
        <taxon>Flavobacteriales</taxon>
        <taxon>Schleiferiaceae</taxon>
        <taxon>Thermaurantimonas</taxon>
    </lineage>
</organism>
<dbReference type="PRINTS" id="PR00151">
    <property type="entry name" value="PORPHBDMNASE"/>
</dbReference>
<dbReference type="Proteomes" id="UP000286715">
    <property type="component" value="Unassembled WGS sequence"/>
</dbReference>
<comment type="function">
    <text evidence="2">Tetrapolymerization of the monopyrrole PBG into the hydroxymethylbilane pre-uroporphyrinogen in several discrete steps.</text>
</comment>
<dbReference type="OrthoDB" id="9810298at2"/>
<dbReference type="SUPFAM" id="SSF54782">
    <property type="entry name" value="Porphobilinogen deaminase (hydroxymethylbilane synthase), C-terminal domain"/>
    <property type="match status" value="1"/>
</dbReference>
<reference evidence="12 13" key="1">
    <citation type="submission" date="2018-11" db="EMBL/GenBank/DDBJ databases">
        <title>Schleiferia aggregans sp. nov., a moderately thermophilic heterotrophic bacterium isolated from microbial mats at a terrestrial hot spring.</title>
        <authorList>
            <person name="Iino T."/>
            <person name="Ohkuma M."/>
            <person name="Haruta S."/>
        </authorList>
    </citation>
    <scope>NUCLEOTIDE SEQUENCE [LARGE SCALE GENOMIC DNA]</scope>
    <source>
        <strain evidence="12 13">LA</strain>
    </source>
</reference>
<dbReference type="InterPro" id="IPR036803">
    <property type="entry name" value="Porphobilinogen_deaminase_C_sf"/>
</dbReference>
<evidence type="ECO:0000256" key="9">
    <source>
        <dbReference type="NCBIfam" id="TIGR00212"/>
    </source>
</evidence>
<dbReference type="Pfam" id="PF01379">
    <property type="entry name" value="Porphobil_deam"/>
    <property type="match status" value="1"/>
</dbReference>
<proteinExistence type="inferred from homology"/>
<feature type="domain" description="Porphobilinogen deaminase C-terminal" evidence="11">
    <location>
        <begin position="221"/>
        <end position="292"/>
    </location>
</feature>
<dbReference type="CDD" id="cd13647">
    <property type="entry name" value="PBP2_PBGD_2"/>
    <property type="match status" value="1"/>
</dbReference>
<dbReference type="PANTHER" id="PTHR11557">
    <property type="entry name" value="PORPHOBILINOGEN DEAMINASE"/>
    <property type="match status" value="1"/>
</dbReference>
<accession>A0A401XKD1</accession>
<dbReference type="Pfam" id="PF03900">
    <property type="entry name" value="Porphobil_deamC"/>
    <property type="match status" value="1"/>
</dbReference>
<dbReference type="NCBIfam" id="TIGR00212">
    <property type="entry name" value="hemC"/>
    <property type="match status" value="1"/>
</dbReference>
<evidence type="ECO:0000256" key="3">
    <source>
        <dbReference type="ARBA" id="ARBA00004735"/>
    </source>
</evidence>
<dbReference type="PROSITE" id="PS00533">
    <property type="entry name" value="PORPHOBILINOGEN_DEAM"/>
    <property type="match status" value="1"/>
</dbReference>
<evidence type="ECO:0000256" key="7">
    <source>
        <dbReference type="ARBA" id="ARBA00023244"/>
    </source>
</evidence>
<evidence type="ECO:0000259" key="10">
    <source>
        <dbReference type="Pfam" id="PF01379"/>
    </source>
</evidence>
<keyword evidence="6" id="KW-0808">Transferase</keyword>
<comment type="catalytic activity">
    <reaction evidence="8">
        <text>4 porphobilinogen + H2O = hydroxymethylbilane + 4 NH4(+)</text>
        <dbReference type="Rhea" id="RHEA:13185"/>
        <dbReference type="ChEBI" id="CHEBI:15377"/>
        <dbReference type="ChEBI" id="CHEBI:28938"/>
        <dbReference type="ChEBI" id="CHEBI:57845"/>
        <dbReference type="ChEBI" id="CHEBI:58126"/>
        <dbReference type="EC" id="2.5.1.61"/>
    </reaction>
</comment>
<evidence type="ECO:0000313" key="13">
    <source>
        <dbReference type="Proteomes" id="UP000286715"/>
    </source>
</evidence>
<dbReference type="Gene3D" id="3.40.190.10">
    <property type="entry name" value="Periplasmic binding protein-like II"/>
    <property type="match status" value="2"/>
</dbReference>
<dbReference type="RefSeq" id="WP_124397515.1">
    <property type="nucleotide sequence ID" value="NZ_BHZE01000007.1"/>
</dbReference>
<dbReference type="PANTHER" id="PTHR11557:SF0">
    <property type="entry name" value="PORPHOBILINOGEN DEAMINASE"/>
    <property type="match status" value="1"/>
</dbReference>
<dbReference type="InterPro" id="IPR022417">
    <property type="entry name" value="Porphobilin_deaminase_N"/>
</dbReference>
<evidence type="ECO:0000256" key="8">
    <source>
        <dbReference type="ARBA" id="ARBA00048169"/>
    </source>
</evidence>
<comment type="cofactor">
    <cofactor evidence="1">
        <name>dipyrromethane</name>
        <dbReference type="ChEBI" id="CHEBI:60342"/>
    </cofactor>
</comment>
<evidence type="ECO:0000256" key="4">
    <source>
        <dbReference type="ARBA" id="ARBA00005638"/>
    </source>
</evidence>
<gene>
    <name evidence="12" type="primary">hemC</name>
    <name evidence="12" type="ORF">JCM31826_09350</name>
</gene>
<dbReference type="GO" id="GO:0006783">
    <property type="term" value="P:heme biosynthetic process"/>
    <property type="evidence" value="ECO:0007669"/>
    <property type="project" value="TreeGrafter"/>
</dbReference>
<feature type="domain" description="Porphobilinogen deaminase N-terminal" evidence="10">
    <location>
        <begin position="5"/>
        <end position="208"/>
    </location>
</feature>
<dbReference type="PIRSF" id="PIRSF001438">
    <property type="entry name" value="4pyrrol_synth_OHMeBilane_synth"/>
    <property type="match status" value="1"/>
</dbReference>
<comment type="pathway">
    <text evidence="3">Porphyrin-containing compound metabolism; protoporphyrin-IX biosynthesis; coproporphyrinogen-III from 5-aminolevulinate: step 2/4.</text>
</comment>
<comment type="similarity">
    <text evidence="4">Belongs to the HMBS family.</text>
</comment>
<dbReference type="InterPro" id="IPR022419">
    <property type="entry name" value="Porphobilin_deaminase_cofac_BS"/>
</dbReference>
<dbReference type="InterPro" id="IPR022418">
    <property type="entry name" value="Porphobilinogen_deaminase_C"/>
</dbReference>
<dbReference type="AlphaFoldDB" id="A0A401XKD1"/>
<evidence type="ECO:0000313" key="12">
    <source>
        <dbReference type="EMBL" id="GCD77453.1"/>
    </source>
</evidence>
<dbReference type="SUPFAM" id="SSF53850">
    <property type="entry name" value="Periplasmic binding protein-like II"/>
    <property type="match status" value="1"/>
</dbReference>
<dbReference type="EC" id="2.5.1.61" evidence="9"/>
<dbReference type="Gene3D" id="3.30.160.40">
    <property type="entry name" value="Porphobilinogen deaminase, C-terminal domain"/>
    <property type="match status" value="1"/>
</dbReference>
<dbReference type="InterPro" id="IPR000860">
    <property type="entry name" value="HemC"/>
</dbReference>
<comment type="subunit">
    <text evidence="5">Monomer.</text>
</comment>
<protein>
    <recommendedName>
        <fullName evidence="9">Hydroxymethylbilane synthase</fullName>
        <ecNumber evidence="9">2.5.1.61</ecNumber>
    </recommendedName>
</protein>
<sequence>MNNVIRIGTRDSRLALWQAEFVAKTLQKIGIPTEIIPVKSQGDINLTTPLYEMGIQGIFTKTLDVALIENKIDIAVHSYKDVPTTLPKGLVIAAVPERGNYTDSLVSKKQIEVRELFESKCIIATGSVRRKAQWLHSYPHHHIEPLRGNVLTRLQKLETHGWDGAIFASAGLQRLEIKGFYSYELPFLPAPGQGALAIVAREEDEKIRAMLEPLHHSETGLCVSLEKTFLKTLEGGCSAPIACLATVENKRGYFRGEFYELKNFSKVYTTEFHFSLNDDAHQIVKNKAIQLLKKKKNYD</sequence>
<evidence type="ECO:0000256" key="6">
    <source>
        <dbReference type="ARBA" id="ARBA00022679"/>
    </source>
</evidence>
<evidence type="ECO:0000256" key="2">
    <source>
        <dbReference type="ARBA" id="ARBA00002869"/>
    </source>
</evidence>
<dbReference type="GO" id="GO:0005737">
    <property type="term" value="C:cytoplasm"/>
    <property type="evidence" value="ECO:0007669"/>
    <property type="project" value="UniProtKB-UniRule"/>
</dbReference>
<dbReference type="GO" id="GO:0004418">
    <property type="term" value="F:hydroxymethylbilane synthase activity"/>
    <property type="evidence" value="ECO:0007669"/>
    <property type="project" value="UniProtKB-UniRule"/>
</dbReference>
<evidence type="ECO:0000259" key="11">
    <source>
        <dbReference type="Pfam" id="PF03900"/>
    </source>
</evidence>
<evidence type="ECO:0000256" key="1">
    <source>
        <dbReference type="ARBA" id="ARBA00001916"/>
    </source>
</evidence>
<keyword evidence="7" id="KW-0627">Porphyrin biosynthesis</keyword>
<evidence type="ECO:0000256" key="5">
    <source>
        <dbReference type="ARBA" id="ARBA00011245"/>
    </source>
</evidence>
<keyword evidence="13" id="KW-1185">Reference proteome</keyword>
<dbReference type="EMBL" id="BHZE01000007">
    <property type="protein sequence ID" value="GCD77453.1"/>
    <property type="molecule type" value="Genomic_DNA"/>
</dbReference>